<feature type="domain" description="PiggyBac transposable element-derived protein" evidence="1">
    <location>
        <begin position="39"/>
        <end position="105"/>
    </location>
</feature>
<dbReference type="InterPro" id="IPR029526">
    <property type="entry name" value="PGBD"/>
</dbReference>
<evidence type="ECO:0000313" key="3">
    <source>
        <dbReference type="Proteomes" id="UP001476798"/>
    </source>
</evidence>
<evidence type="ECO:0000259" key="1">
    <source>
        <dbReference type="Pfam" id="PF13843"/>
    </source>
</evidence>
<evidence type="ECO:0000313" key="2">
    <source>
        <dbReference type="EMBL" id="MEQ2169541.1"/>
    </source>
</evidence>
<organism evidence="2 3">
    <name type="scientific">Goodea atripinnis</name>
    <dbReference type="NCBI Taxonomy" id="208336"/>
    <lineage>
        <taxon>Eukaryota</taxon>
        <taxon>Metazoa</taxon>
        <taxon>Chordata</taxon>
        <taxon>Craniata</taxon>
        <taxon>Vertebrata</taxon>
        <taxon>Euteleostomi</taxon>
        <taxon>Actinopterygii</taxon>
        <taxon>Neopterygii</taxon>
        <taxon>Teleostei</taxon>
        <taxon>Neoteleostei</taxon>
        <taxon>Acanthomorphata</taxon>
        <taxon>Ovalentaria</taxon>
        <taxon>Atherinomorphae</taxon>
        <taxon>Cyprinodontiformes</taxon>
        <taxon>Goodeidae</taxon>
        <taxon>Goodea</taxon>
    </lineage>
</organism>
<feature type="non-terminal residue" evidence="2">
    <location>
        <position position="107"/>
    </location>
</feature>
<dbReference type="EMBL" id="JAHRIO010033195">
    <property type="protein sequence ID" value="MEQ2169541.1"/>
    <property type="molecule type" value="Genomic_DNA"/>
</dbReference>
<dbReference type="PANTHER" id="PTHR47272:SF1">
    <property type="entry name" value="PIGGYBAC TRANSPOSABLE ELEMENT-DERIVED PROTEIN 3-LIKE"/>
    <property type="match status" value="1"/>
</dbReference>
<dbReference type="Pfam" id="PF13843">
    <property type="entry name" value="DDE_Tnp_1_7"/>
    <property type="match status" value="1"/>
</dbReference>
<gene>
    <name evidence="2" type="ORF">GOODEAATRI_026214</name>
</gene>
<name>A0ABV0NEQ2_9TELE</name>
<dbReference type="PANTHER" id="PTHR47272">
    <property type="entry name" value="DDE_TNP_1_7 DOMAIN-CONTAINING PROTEIN"/>
    <property type="match status" value="1"/>
</dbReference>
<proteinExistence type="predicted"/>
<protein>
    <recommendedName>
        <fullName evidence="1">PiggyBac transposable element-derived protein domain-containing protein</fullName>
    </recommendedName>
</protein>
<comment type="caution">
    <text evidence="2">The sequence shown here is derived from an EMBL/GenBank/DDBJ whole genome shotgun (WGS) entry which is preliminary data.</text>
</comment>
<accession>A0ABV0NEQ2</accession>
<sequence length="107" mass="12218">MYHSKKSKLAKGFCCRKRPFVHQSTAAAGEFSTPDELSSPRSYFAQFFDDDLFQHIAEQTNLYSCQLIEASINTTVYEITSFVGIKVIMGVVRMPSMNDYWAENTRS</sequence>
<dbReference type="Proteomes" id="UP001476798">
    <property type="component" value="Unassembled WGS sequence"/>
</dbReference>
<keyword evidence="3" id="KW-1185">Reference proteome</keyword>
<reference evidence="2 3" key="1">
    <citation type="submission" date="2021-06" db="EMBL/GenBank/DDBJ databases">
        <authorList>
            <person name="Palmer J.M."/>
        </authorList>
    </citation>
    <scope>NUCLEOTIDE SEQUENCE [LARGE SCALE GENOMIC DNA]</scope>
    <source>
        <strain evidence="2 3">GA_2019</strain>
        <tissue evidence="2">Muscle</tissue>
    </source>
</reference>